<dbReference type="SMART" id="SM00564">
    <property type="entry name" value="PQQ"/>
    <property type="match status" value="2"/>
</dbReference>
<feature type="compositionally biased region" description="Pro residues" evidence="1">
    <location>
        <begin position="24"/>
        <end position="36"/>
    </location>
</feature>
<dbReference type="Pfam" id="PF13360">
    <property type="entry name" value="PQQ_2"/>
    <property type="match status" value="1"/>
</dbReference>
<reference evidence="4 5" key="1">
    <citation type="submission" date="2023-07" db="EMBL/GenBank/DDBJ databases">
        <title>Sequencing the genomes of 1000 actinobacteria strains.</title>
        <authorList>
            <person name="Klenk H.-P."/>
        </authorList>
    </citation>
    <scope>NUCLEOTIDE SEQUENCE [LARGE SCALE GENOMIC DNA]</scope>
    <source>
        <strain evidence="4 5">DSM 44711</strain>
    </source>
</reference>
<comment type="caution">
    <text evidence="4">The sequence shown here is derived from an EMBL/GenBank/DDBJ whole genome shotgun (WGS) entry which is preliminary data.</text>
</comment>
<dbReference type="Gene3D" id="2.130.10.10">
    <property type="entry name" value="YVTN repeat-like/Quinoprotein amine dehydrogenase"/>
    <property type="match status" value="2"/>
</dbReference>
<dbReference type="SUPFAM" id="SSF50998">
    <property type="entry name" value="Quinoprotein alcohol dehydrogenase-like"/>
    <property type="match status" value="1"/>
</dbReference>
<protein>
    <submittedName>
        <fullName evidence="4">Outer membrane protein assembly factor BamB</fullName>
    </submittedName>
</protein>
<feature type="signal peptide" evidence="2">
    <location>
        <begin position="1"/>
        <end position="20"/>
    </location>
</feature>
<organism evidence="4 5">
    <name type="scientific">Catenuloplanes niger</name>
    <dbReference type="NCBI Taxonomy" id="587534"/>
    <lineage>
        <taxon>Bacteria</taxon>
        <taxon>Bacillati</taxon>
        <taxon>Actinomycetota</taxon>
        <taxon>Actinomycetes</taxon>
        <taxon>Micromonosporales</taxon>
        <taxon>Micromonosporaceae</taxon>
        <taxon>Catenuloplanes</taxon>
    </lineage>
</organism>
<dbReference type="Proteomes" id="UP001183629">
    <property type="component" value="Unassembled WGS sequence"/>
</dbReference>
<sequence length="413" mass="43388">MVLVAIAAALAVLSAGPASAAPVDPEPVPPVLPPPVSDTDGPTVAEAARLVPAWAVPAGTVSGDALYFAGAVYHAETRVGGADRVGLVRRDTGTGDRLPFAAKAVPGFDIATPVTDGDSVLTITPGDGVVRAYRPDGRPRWTATIPGDQRASWVLATGGLVLAAAEFRCGHHEGDVCERTVLHAFRAGTGRRTWTREIAGGSPVAVAAGDRIAVRTRQDDDALYGDDVVEPGEEPPSFVDDSPSLVTVLTRTGERVWRKAVADGGDLAADARTVHVAGERFCAYRARDGRRLWCAPKGHRHHDVTVADGRVYAGVDDLTVPDDHRVAAFDARTGRRLWTAPGAYPYGPITVGNGVVWLQSNTDMPVTVLLGLRADDGRELRRLPLGEYSSGGVALGVGRVFLLRGGDTVAAFR</sequence>
<dbReference type="PANTHER" id="PTHR34512:SF30">
    <property type="entry name" value="OUTER MEMBRANE PROTEIN ASSEMBLY FACTOR BAMB"/>
    <property type="match status" value="1"/>
</dbReference>
<feature type="chain" id="PRO_5042001908" evidence="2">
    <location>
        <begin position="21"/>
        <end position="413"/>
    </location>
</feature>
<evidence type="ECO:0000256" key="1">
    <source>
        <dbReference type="SAM" id="MobiDB-lite"/>
    </source>
</evidence>
<dbReference type="PANTHER" id="PTHR34512">
    <property type="entry name" value="CELL SURFACE PROTEIN"/>
    <property type="match status" value="1"/>
</dbReference>
<accession>A0AAE3ZKP3</accession>
<proteinExistence type="predicted"/>
<evidence type="ECO:0000313" key="4">
    <source>
        <dbReference type="EMBL" id="MDR7321693.1"/>
    </source>
</evidence>
<dbReference type="InterPro" id="IPR002372">
    <property type="entry name" value="PQQ_rpt_dom"/>
</dbReference>
<dbReference type="EMBL" id="JAVDYC010000001">
    <property type="protein sequence ID" value="MDR7321693.1"/>
    <property type="molecule type" value="Genomic_DNA"/>
</dbReference>
<evidence type="ECO:0000313" key="5">
    <source>
        <dbReference type="Proteomes" id="UP001183629"/>
    </source>
</evidence>
<dbReference type="InterPro" id="IPR015943">
    <property type="entry name" value="WD40/YVTN_repeat-like_dom_sf"/>
</dbReference>
<dbReference type="AlphaFoldDB" id="A0AAE3ZKP3"/>
<dbReference type="InterPro" id="IPR018391">
    <property type="entry name" value="PQQ_b-propeller_rpt"/>
</dbReference>
<feature type="domain" description="Pyrrolo-quinoline quinone repeat" evidence="3">
    <location>
        <begin position="246"/>
        <end position="343"/>
    </location>
</feature>
<keyword evidence="2" id="KW-0732">Signal</keyword>
<gene>
    <name evidence="4" type="ORF">J2S44_001943</name>
</gene>
<dbReference type="InterPro" id="IPR011047">
    <property type="entry name" value="Quinoprotein_ADH-like_sf"/>
</dbReference>
<feature type="region of interest" description="Disordered" evidence="1">
    <location>
        <begin position="19"/>
        <end position="41"/>
    </location>
</feature>
<evidence type="ECO:0000259" key="3">
    <source>
        <dbReference type="Pfam" id="PF13360"/>
    </source>
</evidence>
<name>A0AAE3ZKP3_9ACTN</name>
<keyword evidence="5" id="KW-1185">Reference proteome</keyword>
<evidence type="ECO:0000256" key="2">
    <source>
        <dbReference type="SAM" id="SignalP"/>
    </source>
</evidence>
<dbReference type="RefSeq" id="WP_310410877.1">
    <property type="nucleotide sequence ID" value="NZ_JAVDYC010000001.1"/>
</dbReference>